<dbReference type="Proteomes" id="UP000195913">
    <property type="component" value="Unassembled WGS sequence"/>
</dbReference>
<dbReference type="InterPro" id="IPR007295">
    <property type="entry name" value="DUF402"/>
</dbReference>
<dbReference type="EMBL" id="FUHW01000038">
    <property type="protein sequence ID" value="SJM69941.1"/>
    <property type="molecule type" value="Genomic_DNA"/>
</dbReference>
<protein>
    <recommendedName>
        <fullName evidence="1">DUF402 domain-containing protein</fullName>
    </recommendedName>
</protein>
<evidence type="ECO:0000313" key="3">
    <source>
        <dbReference type="Proteomes" id="UP000195913"/>
    </source>
</evidence>
<proteinExistence type="predicted"/>
<dbReference type="Pfam" id="PF04167">
    <property type="entry name" value="DUF402"/>
    <property type="match status" value="1"/>
</dbReference>
<organism evidence="2 3">
    <name type="scientific">Arthrobacter rhombi</name>
    <dbReference type="NCBI Taxonomy" id="71253"/>
    <lineage>
        <taxon>Bacteria</taxon>
        <taxon>Bacillati</taxon>
        <taxon>Actinomycetota</taxon>
        <taxon>Actinomycetes</taxon>
        <taxon>Micrococcales</taxon>
        <taxon>Micrococcaceae</taxon>
        <taxon>Arthrobacter</taxon>
    </lineage>
</organism>
<dbReference type="InterPro" id="IPR035930">
    <property type="entry name" value="FomD-like_sf"/>
</dbReference>
<dbReference type="Gene3D" id="2.40.380.10">
    <property type="entry name" value="FomD-like"/>
    <property type="match status" value="1"/>
</dbReference>
<evidence type="ECO:0000313" key="2">
    <source>
        <dbReference type="EMBL" id="SJM69941.1"/>
    </source>
</evidence>
<feature type="domain" description="DUF402" evidence="1">
    <location>
        <begin position="29"/>
        <end position="150"/>
    </location>
</feature>
<accession>A0A1R4GP24</accession>
<reference evidence="2 3" key="1">
    <citation type="submission" date="2017-02" db="EMBL/GenBank/DDBJ databases">
        <authorList>
            <person name="Peterson S.W."/>
        </authorList>
    </citation>
    <scope>NUCLEOTIDE SEQUENCE [LARGE SCALE GENOMIC DNA]</scope>
    <source>
        <strain evidence="2 3">B Ar 00.02</strain>
    </source>
</reference>
<dbReference type="AlphaFoldDB" id="A0A1R4GP24"/>
<evidence type="ECO:0000259" key="1">
    <source>
        <dbReference type="Pfam" id="PF04167"/>
    </source>
</evidence>
<keyword evidence="3" id="KW-1185">Reference proteome</keyword>
<sequence length="176" mass="19845">MIARAWKHDGWPHWVVPGRYLGADEHGHWVIQPAGSLVARPGAAFAAESDAICLFPHAADWVATFYDDSHPGHFRLYIDVSRNLGWQALKPVGWEFNSIDMDLDVVRSTRRGIYLDDEDEFEEHALSMGYPEELAERMRAAAQELLVGVKTLKEPFGVCADAWFERGRRLLAQAVG</sequence>
<name>A0A1R4GP24_9MICC</name>
<dbReference type="SUPFAM" id="SSF159234">
    <property type="entry name" value="FomD-like"/>
    <property type="match status" value="1"/>
</dbReference>
<gene>
    <name evidence="2" type="ORF">FM101_12155</name>
</gene>